<evidence type="ECO:0000313" key="3">
    <source>
        <dbReference type="Proteomes" id="UP000007486"/>
    </source>
</evidence>
<protein>
    <recommendedName>
        <fullName evidence="4">IPT/TIG domain-containing protein</fullName>
    </recommendedName>
</protein>
<feature type="chain" id="PRO_5003259167" description="IPT/TIG domain-containing protein" evidence="1">
    <location>
        <begin position="23"/>
        <end position="331"/>
    </location>
</feature>
<dbReference type="PROSITE" id="PS51257">
    <property type="entry name" value="PROKAR_LIPOPROTEIN"/>
    <property type="match status" value="1"/>
</dbReference>
<dbReference type="STRING" id="667015.Bacsa_2433"/>
<reference evidence="2 3" key="1">
    <citation type="journal article" date="2011" name="Stand. Genomic Sci.">
        <title>Complete genome sequence of Bacteroides salanitronis type strain (BL78).</title>
        <authorList>
            <person name="Gronow S."/>
            <person name="Held B."/>
            <person name="Lucas S."/>
            <person name="Lapidus A."/>
            <person name="Del Rio T.G."/>
            <person name="Nolan M."/>
            <person name="Tice H."/>
            <person name="Deshpande S."/>
            <person name="Cheng J.F."/>
            <person name="Pitluck S."/>
            <person name="Liolios K."/>
            <person name="Pagani I."/>
            <person name="Ivanova N."/>
            <person name="Mavromatis K."/>
            <person name="Pati A."/>
            <person name="Tapia R."/>
            <person name="Han C."/>
            <person name="Goodwin L."/>
            <person name="Chen A."/>
            <person name="Palaniappan K."/>
            <person name="Land M."/>
            <person name="Hauser L."/>
            <person name="Chang Y.J."/>
            <person name="Jeffries C.D."/>
            <person name="Brambilla E.M."/>
            <person name="Rohde M."/>
            <person name="Goker M."/>
            <person name="Detter J.C."/>
            <person name="Woyke T."/>
            <person name="Bristow J."/>
            <person name="Markowitz V."/>
            <person name="Hugenholtz P."/>
            <person name="Kyrpides N.C."/>
            <person name="Klenk H.P."/>
            <person name="Eisen J.A."/>
        </authorList>
    </citation>
    <scope>NUCLEOTIDE SEQUENCE [LARGE SCALE GENOMIC DNA]</scope>
    <source>
        <strain evidence="2 3">DSM 18170</strain>
    </source>
</reference>
<evidence type="ECO:0008006" key="4">
    <source>
        <dbReference type="Google" id="ProtNLM"/>
    </source>
</evidence>
<evidence type="ECO:0000313" key="2">
    <source>
        <dbReference type="EMBL" id="ADY36975.1"/>
    </source>
</evidence>
<evidence type="ECO:0000256" key="1">
    <source>
        <dbReference type="SAM" id="SignalP"/>
    </source>
</evidence>
<dbReference type="AlphaFoldDB" id="F0R812"/>
<keyword evidence="1" id="KW-0732">Signal</keyword>
<dbReference type="RefSeq" id="WP_013618398.1">
    <property type="nucleotide sequence ID" value="NC_015164.1"/>
</dbReference>
<sequence>MRTIKKWFSFSLLLLMTGIGTACVEEERAPYSGGEGEGFYVQLPGFGEFYLGSEVLLKGNALSEISKVYVEGISPDMDEEKLENGDYADMPDTNGDGIPDEFQRVEARIDGHTDKELAFILPANAATGSAMVYYERRGELCALNVLNNIMEQSFDYYADETDRYITIYGDTPLEDDKVYVQYTKYDYEQGQTVPITGEWIEMPFISSDENSLKVSLIGIGEMRVMYVHNGEEILFPNYYINVEPMDIVRFPEGEYYAGDEVTITGGFFEEGDVIALNSEPVEIVSIDKERDALTFRIPEDALFRQQVWLHRYGLDYFVKEIYVQERNQSIQ</sequence>
<dbReference type="EMBL" id="CP002530">
    <property type="protein sequence ID" value="ADY36975.1"/>
    <property type="molecule type" value="Genomic_DNA"/>
</dbReference>
<feature type="signal peptide" evidence="1">
    <location>
        <begin position="1"/>
        <end position="22"/>
    </location>
</feature>
<dbReference type="Proteomes" id="UP000007486">
    <property type="component" value="Chromosome"/>
</dbReference>
<proteinExistence type="predicted"/>
<dbReference type="KEGG" id="bsa:Bacsa_2433"/>
<accession>F0R812</accession>
<keyword evidence="3" id="KW-1185">Reference proteome</keyword>
<organism evidence="2 3">
    <name type="scientific">Phocaeicola salanitronis (strain DSM 18170 / JCM 13657 / CCUG 60908 / BL78)</name>
    <name type="common">Bacteroides salanitronis</name>
    <dbReference type="NCBI Taxonomy" id="667015"/>
    <lineage>
        <taxon>Bacteria</taxon>
        <taxon>Pseudomonadati</taxon>
        <taxon>Bacteroidota</taxon>
        <taxon>Bacteroidia</taxon>
        <taxon>Bacteroidales</taxon>
        <taxon>Bacteroidaceae</taxon>
        <taxon>Phocaeicola</taxon>
    </lineage>
</organism>
<name>F0R812_PHOSB</name>
<dbReference type="HOGENOM" id="CLU_838515_0_0_10"/>
<gene>
    <name evidence="2" type="ordered locus">Bacsa_2433</name>
</gene>